<dbReference type="VEuPathDB" id="FungiDB:FOXG_22519"/>
<keyword evidence="1" id="KW-0472">Membrane</keyword>
<dbReference type="Proteomes" id="UP000009097">
    <property type="component" value="Chromosome 14"/>
</dbReference>
<name>A0A0J9W9L4_FUSO4</name>
<feature type="transmembrane region" description="Helical" evidence="1">
    <location>
        <begin position="138"/>
        <end position="162"/>
    </location>
</feature>
<keyword evidence="1" id="KW-1133">Transmembrane helix</keyword>
<accession>A0A0J9W9L4</accession>
<dbReference type="RefSeq" id="XP_018257350.1">
    <property type="nucleotide sequence ID" value="XM_018402929.1"/>
</dbReference>
<dbReference type="GeneID" id="28963225"/>
<reference evidence="2 3" key="1">
    <citation type="journal article" date="2010" name="Nature">
        <title>Comparative genomics reveals mobile pathogenicity chromosomes in Fusarium.</title>
        <authorList>
            <person name="Ma L.J."/>
            <person name="van der Does H.C."/>
            <person name="Borkovich K.A."/>
            <person name="Coleman J.J."/>
            <person name="Daboussi M.J."/>
            <person name="Di Pietro A."/>
            <person name="Dufresne M."/>
            <person name="Freitag M."/>
            <person name="Grabherr M."/>
            <person name="Henrissat B."/>
            <person name="Houterman P.M."/>
            <person name="Kang S."/>
            <person name="Shim W.B."/>
            <person name="Woloshuk C."/>
            <person name="Xie X."/>
            <person name="Xu J.R."/>
            <person name="Antoniw J."/>
            <person name="Baker S.E."/>
            <person name="Bluhm B.H."/>
            <person name="Breakspear A."/>
            <person name="Brown D.W."/>
            <person name="Butchko R.A."/>
            <person name="Chapman S."/>
            <person name="Coulson R."/>
            <person name="Coutinho P.M."/>
            <person name="Danchin E.G."/>
            <person name="Diener A."/>
            <person name="Gale L.R."/>
            <person name="Gardiner D.M."/>
            <person name="Goff S."/>
            <person name="Hammond-Kosack K.E."/>
            <person name="Hilburn K."/>
            <person name="Hua-Van A."/>
            <person name="Jonkers W."/>
            <person name="Kazan K."/>
            <person name="Kodira C.D."/>
            <person name="Koehrsen M."/>
            <person name="Kumar L."/>
            <person name="Lee Y.H."/>
            <person name="Li L."/>
            <person name="Manners J.M."/>
            <person name="Miranda-Saavedra D."/>
            <person name="Mukherjee M."/>
            <person name="Park G."/>
            <person name="Park J."/>
            <person name="Park S.Y."/>
            <person name="Proctor R.H."/>
            <person name="Regev A."/>
            <person name="Ruiz-Roldan M.C."/>
            <person name="Sain D."/>
            <person name="Sakthikumar S."/>
            <person name="Sykes S."/>
            <person name="Schwartz D.C."/>
            <person name="Turgeon B.G."/>
            <person name="Wapinski I."/>
            <person name="Yoder O."/>
            <person name="Young S."/>
            <person name="Zeng Q."/>
            <person name="Zhou S."/>
            <person name="Galagan J."/>
            <person name="Cuomo C.A."/>
            <person name="Kistler H.C."/>
            <person name="Rep M."/>
        </authorList>
    </citation>
    <scope>NUCLEOTIDE SEQUENCE [LARGE SCALE GENOMIC DNA]</scope>
    <source>
        <strain evidence="3">4287 / CBS 123668 / FGSC 9935 / NRRL 34936</strain>
    </source>
</reference>
<sequence length="186" mass="20577">MTGKINENAFHLSAYFSYSQLLAHFNASQLLAHFNAINSISAYIGTMSLITVIFNGVKADEDGKFSFLAGMSLLVGATEFSVMELVVATILSYGYRDKLLLDDKWKRVPLPLWTPLLMECLAVAQFVLGLVLCHTSTYPNWCIIIVITGLFIALSLVLLAAWKAWKNSSQARILGQEMQSKFAAMS</sequence>
<organism evidence="2 3">
    <name type="scientific">Fusarium oxysporum f. sp. lycopersici (strain 4287 / CBS 123668 / FGSC 9935 / NRRL 34936)</name>
    <name type="common">Fusarium vascular wilt of tomato</name>
    <dbReference type="NCBI Taxonomy" id="426428"/>
    <lineage>
        <taxon>Eukaryota</taxon>
        <taxon>Fungi</taxon>
        <taxon>Dikarya</taxon>
        <taxon>Ascomycota</taxon>
        <taxon>Pezizomycotina</taxon>
        <taxon>Sordariomycetes</taxon>
        <taxon>Hypocreomycetidae</taxon>
        <taxon>Hypocreales</taxon>
        <taxon>Nectriaceae</taxon>
        <taxon>Fusarium</taxon>
        <taxon>Fusarium oxysporum species complex</taxon>
    </lineage>
</organism>
<evidence type="ECO:0000313" key="3">
    <source>
        <dbReference type="Proteomes" id="UP000009097"/>
    </source>
</evidence>
<dbReference type="AlphaFoldDB" id="A0A0J9W9L4"/>
<dbReference type="KEGG" id="fox:FOXG_22519"/>
<gene>
    <name evidence="2" type="ORF">FOXG_22519</name>
</gene>
<dbReference type="EMBL" id="DS231731">
    <property type="protein sequence ID" value="KNB19305.1"/>
    <property type="molecule type" value="Genomic_DNA"/>
</dbReference>
<keyword evidence="1" id="KW-0812">Transmembrane</keyword>
<evidence type="ECO:0000313" key="2">
    <source>
        <dbReference type="EMBL" id="KNB19305.1"/>
    </source>
</evidence>
<evidence type="ECO:0000256" key="1">
    <source>
        <dbReference type="SAM" id="Phobius"/>
    </source>
</evidence>
<protein>
    <submittedName>
        <fullName evidence="2">Uncharacterized protein</fullName>
    </submittedName>
</protein>
<proteinExistence type="predicted"/>
<feature type="transmembrane region" description="Helical" evidence="1">
    <location>
        <begin position="30"/>
        <end position="54"/>
    </location>
</feature>
<dbReference type="OrthoDB" id="5027885at2759"/>
<feature type="transmembrane region" description="Helical" evidence="1">
    <location>
        <begin position="66"/>
        <end position="91"/>
    </location>
</feature>
<feature type="transmembrane region" description="Helical" evidence="1">
    <location>
        <begin position="112"/>
        <end position="132"/>
    </location>
</feature>